<name>A0A1V3C5V5_9ACTN</name>
<gene>
    <name evidence="8" type="ORF">NOSIN_21035</name>
</gene>
<keyword evidence="6" id="KW-0732">Signal</keyword>
<evidence type="ECO:0000256" key="3">
    <source>
        <dbReference type="ARBA" id="ARBA00023087"/>
    </source>
</evidence>
<sequence length="352" mass="34964">MRNTLRYSFATVMTAGLVIAPVTAAFADTSTGGSGGIGSGNQVVVPVDVEADLCGNSIAVLGISKATCTQVSEVLYEASGKGGDTTTDGSGGVASGNQIIVPVDAAIDACGNAASVGGVSKSECVEVVEALEEESADAPRTTTDGSGGVASGNQIIVPVDAAINVCGNSVAILGAASSKCTTIINIIQSSPENEGGGDTSTDGSGGIGSGNQVVVPVDAAVDICGNAVSVLGLSEASCLEVISEEKPDEPEGENPDEPKEPEEPKNPEESEEPEDENPEEPKKPEEEKPEEDDSSTGDDKPAPDQQADEQLAVTGGALTGLVAAGIAAVGAGGAGLYFARKRKAAATVGDEE</sequence>
<dbReference type="OrthoDB" id="3544424at2"/>
<reference evidence="9" key="1">
    <citation type="submission" date="2016-08" db="EMBL/GenBank/DDBJ databases">
        <authorList>
            <person name="Tokovenko B."/>
            <person name="Kalinowski J."/>
        </authorList>
    </citation>
    <scope>NUCLEOTIDE SEQUENCE [LARGE SCALE GENOMIC DNA]</scope>
    <source>
        <strain evidence="9">UTMC102</strain>
    </source>
</reference>
<feature type="compositionally biased region" description="Acidic residues" evidence="4">
    <location>
        <begin position="287"/>
        <end position="296"/>
    </location>
</feature>
<evidence type="ECO:0000256" key="5">
    <source>
        <dbReference type="SAM" id="Phobius"/>
    </source>
</evidence>
<dbReference type="InterPro" id="IPR005528">
    <property type="entry name" value="ChpA-H"/>
</dbReference>
<feature type="compositionally biased region" description="Gly residues" evidence="4">
    <location>
        <begin position="194"/>
        <end position="209"/>
    </location>
</feature>
<feature type="transmembrane region" description="Helical" evidence="5">
    <location>
        <begin position="311"/>
        <end position="338"/>
    </location>
</feature>
<dbReference type="Pfam" id="PF03777">
    <property type="entry name" value="ChpA-C"/>
    <property type="match status" value="4"/>
</dbReference>
<keyword evidence="9" id="KW-1185">Reference proteome</keyword>
<organism evidence="8 9">
    <name type="scientific">Nocardiopsis sinuspersici</name>
    <dbReference type="NCBI Taxonomy" id="501010"/>
    <lineage>
        <taxon>Bacteria</taxon>
        <taxon>Bacillati</taxon>
        <taxon>Actinomycetota</taxon>
        <taxon>Actinomycetes</taxon>
        <taxon>Streptosporangiales</taxon>
        <taxon>Nocardiopsidaceae</taxon>
        <taxon>Nocardiopsis</taxon>
    </lineage>
</organism>
<evidence type="ECO:0000256" key="2">
    <source>
        <dbReference type="ARBA" id="ARBA00022889"/>
    </source>
</evidence>
<dbReference type="AlphaFoldDB" id="A0A1V3C5V5"/>
<feature type="signal peptide" evidence="6">
    <location>
        <begin position="1"/>
        <end position="24"/>
    </location>
</feature>
<evidence type="ECO:0000259" key="7">
    <source>
        <dbReference type="PROSITE" id="PS51884"/>
    </source>
</evidence>
<evidence type="ECO:0000256" key="4">
    <source>
        <dbReference type="SAM" id="MobiDB-lite"/>
    </source>
</evidence>
<evidence type="ECO:0000313" key="9">
    <source>
        <dbReference type="Proteomes" id="UP000189004"/>
    </source>
</evidence>
<feature type="compositionally biased region" description="Basic and acidic residues" evidence="4">
    <location>
        <begin position="256"/>
        <end position="268"/>
    </location>
</feature>
<dbReference type="GO" id="GO:0007155">
    <property type="term" value="P:cell adhesion"/>
    <property type="evidence" value="ECO:0007669"/>
    <property type="project" value="UniProtKB-KW"/>
</dbReference>
<dbReference type="EMBL" id="MCOK01000001">
    <property type="protein sequence ID" value="OOC56012.1"/>
    <property type="molecule type" value="Genomic_DNA"/>
</dbReference>
<evidence type="ECO:0000256" key="1">
    <source>
        <dbReference type="ARBA" id="ARBA00022512"/>
    </source>
</evidence>
<dbReference type="PROSITE" id="PS51884">
    <property type="entry name" value="CHAPLIN"/>
    <property type="match status" value="4"/>
</dbReference>
<feature type="chain" id="PRO_5039508004" evidence="6">
    <location>
        <begin position="25"/>
        <end position="352"/>
    </location>
</feature>
<dbReference type="RefSeq" id="WP_077692447.1">
    <property type="nucleotide sequence ID" value="NZ_MCOK01000001.1"/>
</dbReference>
<keyword evidence="3" id="KW-0034">Amyloid</keyword>
<feature type="region of interest" description="Disordered" evidence="4">
    <location>
        <begin position="189"/>
        <end position="209"/>
    </location>
</feature>
<accession>A0A1V3C5V5</accession>
<feature type="domain" description="Chaplin" evidence="7">
    <location>
        <begin position="204"/>
        <end position="244"/>
    </location>
</feature>
<dbReference type="STRING" id="501010.NOSIN_21035"/>
<dbReference type="Proteomes" id="UP000189004">
    <property type="component" value="Unassembled WGS sequence"/>
</dbReference>
<keyword evidence="2" id="KW-0130">Cell adhesion</keyword>
<feature type="compositionally biased region" description="Acidic residues" evidence="4">
    <location>
        <begin position="269"/>
        <end position="278"/>
    </location>
</feature>
<keyword evidence="1" id="KW-0134">Cell wall</keyword>
<keyword evidence="1" id="KW-0964">Secreted</keyword>
<keyword evidence="5" id="KW-0812">Transmembrane</keyword>
<evidence type="ECO:0000256" key="6">
    <source>
        <dbReference type="SAM" id="SignalP"/>
    </source>
</evidence>
<feature type="domain" description="Chaplin" evidence="7">
    <location>
        <begin position="34"/>
        <end position="74"/>
    </location>
</feature>
<protein>
    <submittedName>
        <fullName evidence="8">Peptidase</fullName>
    </submittedName>
</protein>
<proteinExistence type="predicted"/>
<evidence type="ECO:0000313" key="8">
    <source>
        <dbReference type="EMBL" id="OOC56012.1"/>
    </source>
</evidence>
<keyword evidence="5" id="KW-1133">Transmembrane helix</keyword>
<feature type="domain" description="Chaplin" evidence="7">
    <location>
        <begin position="146"/>
        <end position="186"/>
    </location>
</feature>
<feature type="region of interest" description="Disordered" evidence="4">
    <location>
        <begin position="243"/>
        <end position="312"/>
    </location>
</feature>
<feature type="compositionally biased region" description="Acidic residues" evidence="4">
    <location>
        <begin position="246"/>
        <end position="255"/>
    </location>
</feature>
<comment type="caution">
    <text evidence="8">The sequence shown here is derived from an EMBL/GenBank/DDBJ whole genome shotgun (WGS) entry which is preliminary data.</text>
</comment>
<keyword evidence="5" id="KW-0472">Membrane</keyword>
<feature type="domain" description="Chaplin" evidence="7">
    <location>
        <begin position="90"/>
        <end position="130"/>
    </location>
</feature>